<evidence type="ECO:0000256" key="1">
    <source>
        <dbReference type="SAM" id="MobiDB-lite"/>
    </source>
</evidence>
<feature type="region of interest" description="Disordered" evidence="1">
    <location>
        <begin position="242"/>
        <end position="328"/>
    </location>
</feature>
<dbReference type="STRING" id="1475481.GCA_000953855_01037"/>
<evidence type="ECO:0000256" key="2">
    <source>
        <dbReference type="SAM" id="Phobius"/>
    </source>
</evidence>
<organism evidence="3">
    <name type="scientific">Mizugakiibacter sediminis</name>
    <dbReference type="NCBI Taxonomy" id="1475481"/>
    <lineage>
        <taxon>Bacteria</taxon>
        <taxon>Pseudomonadati</taxon>
        <taxon>Pseudomonadota</taxon>
        <taxon>Gammaproteobacteria</taxon>
        <taxon>Lysobacterales</taxon>
        <taxon>Rhodanobacteraceae</taxon>
        <taxon>Mizugakiibacter</taxon>
    </lineage>
</organism>
<proteinExistence type="predicted"/>
<dbReference type="AlphaFoldDB" id="A0A0K8QMS2"/>
<gene>
    <name evidence="3" type="ORF">MBSD_n1018</name>
</gene>
<dbReference type="Gene3D" id="1.20.58.2200">
    <property type="match status" value="1"/>
</dbReference>
<dbReference type="InterPro" id="IPR020011">
    <property type="entry name" value="FimV_C"/>
</dbReference>
<dbReference type="Proteomes" id="UP000253740">
    <property type="component" value="Unassembled WGS sequence"/>
</dbReference>
<keyword evidence="2" id="KW-0812">Transmembrane</keyword>
<name>A0A0K8QMS2_9GAMM</name>
<feature type="compositionally biased region" description="Low complexity" evidence="1">
    <location>
        <begin position="307"/>
        <end position="321"/>
    </location>
</feature>
<evidence type="ECO:0000313" key="4">
    <source>
        <dbReference type="Proteomes" id="UP000253740"/>
    </source>
</evidence>
<accession>A0A0K8QMS2</accession>
<sequence>MPAHAASVAAAAPAPAASAAAPKPSEAHPAAAKPAAITRPLPPAGPVHAEPLGEEMPWYRQDWVLPAGGAVAVGLILLGLLRLARRPKRAPEAAAAGISSQFGDSPLADAHGGDTAYGEEEGTLIAQLAEHPDDIGLHLELASLYYAHRDAERFEAAAEAMHAHVSDPEQPEWQEVRAMGEELAPQHPLFAPAAGAAPSAPQAVAPEDESGALESFDLGQYADAEAETPPPAAAAARSEFSFDFDLTPPSPPAVPGEPAVQPPVAGRSQGFDLPPLDFEEPSAPAEPATPGEMEAMPSFDLGDLGQTPAPAAAAAATPAEAGYGDDPVDTKLDLARAYLDMGDPDGARAMLEEVMAEGSARQKSEAQKLLGEIG</sequence>
<evidence type="ECO:0000313" key="3">
    <source>
        <dbReference type="EMBL" id="GAP65727.1"/>
    </source>
</evidence>
<dbReference type="NCBIfam" id="TIGR03504">
    <property type="entry name" value="FimV_Cterm"/>
    <property type="match status" value="1"/>
</dbReference>
<feature type="compositionally biased region" description="Low complexity" evidence="1">
    <location>
        <begin position="1"/>
        <end position="36"/>
    </location>
</feature>
<feature type="transmembrane region" description="Helical" evidence="2">
    <location>
        <begin position="63"/>
        <end position="81"/>
    </location>
</feature>
<dbReference type="EMBL" id="DF970170">
    <property type="protein sequence ID" value="GAP65727.1"/>
    <property type="molecule type" value="Genomic_DNA"/>
</dbReference>
<reference evidence="3" key="1">
    <citation type="submission" date="2015-08" db="EMBL/GenBank/DDBJ databases">
        <title>Complete DNA Sequence of Pseudomonas syringae pv. actinidiae, the Causal Agent of Kiwifruit Canker Disease.</title>
        <authorList>
            <person name="Rikkerink E.H.A."/>
            <person name="Fineran P.C."/>
        </authorList>
    </citation>
    <scope>NUCLEOTIDE SEQUENCE</scope>
    <source>
        <strain evidence="3">SkMP5</strain>
    </source>
</reference>
<keyword evidence="2" id="KW-1133">Transmembrane helix</keyword>
<dbReference type="InterPro" id="IPR038440">
    <property type="entry name" value="FimV_C_sf"/>
</dbReference>
<protein>
    <submittedName>
        <fullName evidence="3">FimV N-terminal domain-containing protein</fullName>
    </submittedName>
</protein>
<feature type="region of interest" description="Disordered" evidence="1">
    <location>
        <begin position="1"/>
        <end position="49"/>
    </location>
</feature>
<keyword evidence="2" id="KW-0472">Membrane</keyword>
<dbReference type="RefSeq" id="WP_062535750.1">
    <property type="nucleotide sequence ID" value="NZ_DF970170.1"/>
</dbReference>
<keyword evidence="4" id="KW-1185">Reference proteome</keyword>